<comment type="caution">
    <text evidence="1">The sequence shown here is derived from an EMBL/GenBank/DDBJ whole genome shotgun (WGS) entry which is preliminary data.</text>
</comment>
<dbReference type="AlphaFoldDB" id="A0AAN8FQL7"/>
<gene>
    <name evidence="1" type="ORF">GCK32_014247</name>
</gene>
<reference evidence="1 2" key="1">
    <citation type="submission" date="2019-10" db="EMBL/GenBank/DDBJ databases">
        <title>Assembly and Annotation for the nematode Trichostrongylus colubriformis.</title>
        <authorList>
            <person name="Martin J."/>
        </authorList>
    </citation>
    <scope>NUCLEOTIDE SEQUENCE [LARGE SCALE GENOMIC DNA]</scope>
    <source>
        <strain evidence="1">G859</strain>
        <tissue evidence="1">Whole worm</tissue>
    </source>
</reference>
<organism evidence="1 2">
    <name type="scientific">Trichostrongylus colubriformis</name>
    <name type="common">Black scour worm</name>
    <dbReference type="NCBI Taxonomy" id="6319"/>
    <lineage>
        <taxon>Eukaryota</taxon>
        <taxon>Metazoa</taxon>
        <taxon>Ecdysozoa</taxon>
        <taxon>Nematoda</taxon>
        <taxon>Chromadorea</taxon>
        <taxon>Rhabditida</taxon>
        <taxon>Rhabditina</taxon>
        <taxon>Rhabditomorpha</taxon>
        <taxon>Strongyloidea</taxon>
        <taxon>Trichostrongylidae</taxon>
        <taxon>Trichostrongylus</taxon>
    </lineage>
</organism>
<name>A0AAN8FQL7_TRICO</name>
<dbReference type="EMBL" id="WIXE01005321">
    <property type="protein sequence ID" value="KAK5982275.1"/>
    <property type="molecule type" value="Genomic_DNA"/>
</dbReference>
<proteinExistence type="predicted"/>
<dbReference type="Proteomes" id="UP001331761">
    <property type="component" value="Unassembled WGS sequence"/>
</dbReference>
<accession>A0AAN8FQL7</accession>
<keyword evidence="2" id="KW-1185">Reference proteome</keyword>
<protein>
    <submittedName>
        <fullName evidence="1">Uncharacterized protein</fullName>
    </submittedName>
</protein>
<sequence>MAFFKEHLSALRSSVTRRDGLVLLGTTNRKLAHLRFIAQLAFHIVCSIEKCRRLNAARIWLLSCWCKDPSCLFLKKMLIVSQMSQSKTGVFGVPTLTASSFHHVLLVMAMLMLRHR</sequence>
<evidence type="ECO:0000313" key="2">
    <source>
        <dbReference type="Proteomes" id="UP001331761"/>
    </source>
</evidence>
<evidence type="ECO:0000313" key="1">
    <source>
        <dbReference type="EMBL" id="KAK5982275.1"/>
    </source>
</evidence>